<evidence type="ECO:0000256" key="7">
    <source>
        <dbReference type="SAM" id="MobiDB-lite"/>
    </source>
</evidence>
<dbReference type="VEuPathDB" id="FungiDB:ASPVEDRAFT_144327"/>
<dbReference type="Pfam" id="PF24355">
    <property type="entry name" value="DUF7514"/>
    <property type="match status" value="1"/>
</dbReference>
<dbReference type="OrthoDB" id="4139357at2759"/>
<dbReference type="Pfam" id="PF07690">
    <property type="entry name" value="MFS_1"/>
    <property type="match status" value="1"/>
</dbReference>
<dbReference type="InterPro" id="IPR055936">
    <property type="entry name" value="DUF7514"/>
</dbReference>
<dbReference type="EMBL" id="KV878140">
    <property type="protein sequence ID" value="OJJ08633.1"/>
    <property type="molecule type" value="Genomic_DNA"/>
</dbReference>
<evidence type="ECO:0000256" key="1">
    <source>
        <dbReference type="ARBA" id="ARBA00004141"/>
    </source>
</evidence>
<comment type="similarity">
    <text evidence="2">Belongs to the major facilitator superfamily.</text>
</comment>
<dbReference type="GeneID" id="63723490"/>
<feature type="transmembrane region" description="Helical" evidence="8">
    <location>
        <begin position="432"/>
        <end position="453"/>
    </location>
</feature>
<organism evidence="10 11">
    <name type="scientific">Aspergillus versicolor CBS 583.65</name>
    <dbReference type="NCBI Taxonomy" id="1036611"/>
    <lineage>
        <taxon>Eukaryota</taxon>
        <taxon>Fungi</taxon>
        <taxon>Dikarya</taxon>
        <taxon>Ascomycota</taxon>
        <taxon>Pezizomycotina</taxon>
        <taxon>Eurotiomycetes</taxon>
        <taxon>Eurotiomycetidae</taxon>
        <taxon>Eurotiales</taxon>
        <taxon>Aspergillaceae</taxon>
        <taxon>Aspergillus</taxon>
        <taxon>Aspergillus subgen. Nidulantes</taxon>
    </lineage>
</organism>
<dbReference type="InterPro" id="IPR020846">
    <property type="entry name" value="MFS_dom"/>
</dbReference>
<feature type="transmembrane region" description="Helical" evidence="8">
    <location>
        <begin position="97"/>
        <end position="117"/>
    </location>
</feature>
<feature type="compositionally biased region" description="Gly residues" evidence="7">
    <location>
        <begin position="1058"/>
        <end position="1069"/>
    </location>
</feature>
<evidence type="ECO:0000313" key="11">
    <source>
        <dbReference type="Proteomes" id="UP000184073"/>
    </source>
</evidence>
<feature type="domain" description="Major facilitator superfamily (MFS) profile" evidence="9">
    <location>
        <begin position="53"/>
        <end position="518"/>
    </location>
</feature>
<feature type="transmembrane region" description="Helical" evidence="8">
    <location>
        <begin position="223"/>
        <end position="243"/>
    </location>
</feature>
<feature type="region of interest" description="Disordered" evidence="7">
    <location>
        <begin position="988"/>
        <end position="1087"/>
    </location>
</feature>
<accession>A0A1L9Q4D0</accession>
<comment type="subcellular location">
    <subcellularLocation>
        <location evidence="1">Membrane</location>
        <topology evidence="1">Multi-pass membrane protein</topology>
    </subcellularLocation>
</comment>
<feature type="transmembrane region" description="Helical" evidence="8">
    <location>
        <begin position="58"/>
        <end position="85"/>
    </location>
</feature>
<feature type="compositionally biased region" description="Basic and acidic residues" evidence="7">
    <location>
        <begin position="1077"/>
        <end position="1087"/>
    </location>
</feature>
<feature type="transmembrane region" description="Helical" evidence="8">
    <location>
        <begin position="407"/>
        <end position="426"/>
    </location>
</feature>
<evidence type="ECO:0000259" key="9">
    <source>
        <dbReference type="PROSITE" id="PS50850"/>
    </source>
</evidence>
<feature type="transmembrane region" description="Helical" evidence="8">
    <location>
        <begin position="178"/>
        <end position="202"/>
    </location>
</feature>
<sequence length="1087" mass="119107">MSFHTDSEPSSPNLAPASETVPLNRSADLDAPSAYKLNANVLNRAIQDIGMGRYQWQLFGVVGFGWACDNLWPIVTSLILVPVTYEFHASQPPLLPLAQNLGLLLGALFWGFGCDIFGRRMAFNVTIGITAVFSLAAAASPGFTAVCLLAALWSTGVGGNLPVDSAIFLEFLPGSHQYLLTILSINWALAQFLANIVAWMLVGRYTCASADGCTRSENVGWRYFIATMGGLALVMSVTRYFFFTLLESPKFLMGKGEHYQAVAVVHEVAKRNGKTCNLTTDELYDCSIGENGDGRREHYSHRRGLTLHDRLKLLLEPFTLTQLQSLFSTRRRALATTLLICIWGLIGIAFPLYNAFLPYLQQQRGIEFGDGSTYLTYRNSLIIAVASIPGSLAGGVMVEMRSLGRKGTLTLATIMTGVFLLASTTATTSSSWLGWNCGYGFSSSLVYAVLYAYTPEIFESRNRGTGNAIVSAANRLGGILAPLVAMGTDLKSTAPVYMSGVIFLVAGGLVPLVPPCCCQMPALYLESCPTMASFAYDHEAEFWGTLINPDKSPSPLLEQLCLGIAQVITSFDNYAIPDLTPERLAAFYRKVGGNYDVLFLDTKPSALSFIYQRLGCFHSIQPTADPYKPPSIPALQPHGFVRWQTIQILLDPDEHVSYIQNAVARWDIFSPNGTVFPKSIPREAFPAEPDPEMIQWHETVSQKFEFDYWKKKCVRSPPSTFGAYQNQFSSPKESPTSKEEEFVQSHHPRSSSSSYRYPAPADPQTSRRHQRRQSAEVPPSNLHKPQTSVPRRSAEFAPTGYDSPRAPSPPAWPKHASSKSRGRERKTYSRPVSPDQIHGHSSSDASSEGSGTATGEPASPPPRHDYHRNLSPPYAPNARRHSHEAYSRRPREVSPESQRRYAYRDAYNSSSNRMYDSDSGRGARQPRVYIDEVRQSRTPVPDPAPGPGPGPSGYRDPVYGGSSTVPTSPVYGHVHPVHPGHPRFVNVGSPGYMVHPQPELDANVMDDPRRSSYRGGSLTPNPSGSATYGRPRFASVGDFQPPRWASMHVPGPGPPPGLGSGPGNGGRGIPPGIIEADYGRRSTFYDR</sequence>
<dbReference type="InterPro" id="IPR011701">
    <property type="entry name" value="MFS"/>
</dbReference>
<keyword evidence="11" id="KW-1185">Reference proteome</keyword>
<gene>
    <name evidence="10" type="ORF">ASPVEDRAFT_144327</name>
</gene>
<evidence type="ECO:0000256" key="3">
    <source>
        <dbReference type="ARBA" id="ARBA00022448"/>
    </source>
</evidence>
<dbReference type="GO" id="GO:0016020">
    <property type="term" value="C:membrane"/>
    <property type="evidence" value="ECO:0007669"/>
    <property type="project" value="UniProtKB-SubCell"/>
</dbReference>
<keyword evidence="4 8" id="KW-0812">Transmembrane</keyword>
<feature type="compositionally biased region" description="Low complexity" evidence="7">
    <location>
        <begin position="839"/>
        <end position="856"/>
    </location>
</feature>
<evidence type="ECO:0000256" key="6">
    <source>
        <dbReference type="ARBA" id="ARBA00023136"/>
    </source>
</evidence>
<feature type="transmembrane region" description="Helical" evidence="8">
    <location>
        <begin position="129"/>
        <end position="153"/>
    </location>
</feature>
<keyword evidence="3" id="KW-0813">Transport</keyword>
<proteinExistence type="inferred from homology"/>
<keyword evidence="6 8" id="KW-0472">Membrane</keyword>
<evidence type="ECO:0000256" key="2">
    <source>
        <dbReference type="ARBA" id="ARBA00008335"/>
    </source>
</evidence>
<dbReference type="GO" id="GO:0022857">
    <property type="term" value="F:transmembrane transporter activity"/>
    <property type="evidence" value="ECO:0007669"/>
    <property type="project" value="InterPro"/>
</dbReference>
<dbReference type="PANTHER" id="PTHR39611">
    <property type="entry name" value="HYDROXYPROLINE-RICH GLYCOPROTEIN DZ-HRGP-RELATED"/>
    <property type="match status" value="1"/>
</dbReference>
<feature type="compositionally biased region" description="Basic and acidic residues" evidence="7">
    <location>
        <begin position="735"/>
        <end position="744"/>
    </location>
</feature>
<dbReference type="PANTHER" id="PTHR39611:SF2">
    <property type="entry name" value="HYDROXYPROLINE-RICH GLYCOPROTEIN DZ-HRGP"/>
    <property type="match status" value="1"/>
</dbReference>
<dbReference type="CDD" id="cd17316">
    <property type="entry name" value="MFS_SV2_like"/>
    <property type="match status" value="1"/>
</dbReference>
<dbReference type="InterPro" id="IPR036259">
    <property type="entry name" value="MFS_trans_sf"/>
</dbReference>
<evidence type="ECO:0000256" key="8">
    <source>
        <dbReference type="SAM" id="Phobius"/>
    </source>
</evidence>
<feature type="transmembrane region" description="Helical" evidence="8">
    <location>
        <begin position="333"/>
        <end position="356"/>
    </location>
</feature>
<dbReference type="RefSeq" id="XP_040674395.1">
    <property type="nucleotide sequence ID" value="XM_040807979.1"/>
</dbReference>
<name>A0A1L9Q4D0_ASPVE</name>
<reference evidence="11" key="1">
    <citation type="journal article" date="2017" name="Genome Biol.">
        <title>Comparative genomics reveals high biological diversity and specific adaptations in the industrially and medically important fungal genus Aspergillus.</title>
        <authorList>
            <person name="de Vries R.P."/>
            <person name="Riley R."/>
            <person name="Wiebenga A."/>
            <person name="Aguilar-Osorio G."/>
            <person name="Amillis S."/>
            <person name="Uchima C.A."/>
            <person name="Anderluh G."/>
            <person name="Asadollahi M."/>
            <person name="Askin M."/>
            <person name="Barry K."/>
            <person name="Battaglia E."/>
            <person name="Bayram O."/>
            <person name="Benocci T."/>
            <person name="Braus-Stromeyer S.A."/>
            <person name="Caldana C."/>
            <person name="Canovas D."/>
            <person name="Cerqueira G.C."/>
            <person name="Chen F."/>
            <person name="Chen W."/>
            <person name="Choi C."/>
            <person name="Clum A."/>
            <person name="Dos Santos R.A."/>
            <person name="Damasio A.R."/>
            <person name="Diallinas G."/>
            <person name="Emri T."/>
            <person name="Fekete E."/>
            <person name="Flipphi M."/>
            <person name="Freyberg S."/>
            <person name="Gallo A."/>
            <person name="Gournas C."/>
            <person name="Habgood R."/>
            <person name="Hainaut M."/>
            <person name="Harispe M.L."/>
            <person name="Henrissat B."/>
            <person name="Hilden K.S."/>
            <person name="Hope R."/>
            <person name="Hossain A."/>
            <person name="Karabika E."/>
            <person name="Karaffa L."/>
            <person name="Karanyi Z."/>
            <person name="Krasevec N."/>
            <person name="Kuo A."/>
            <person name="Kusch H."/>
            <person name="LaButti K."/>
            <person name="Lagendijk E.L."/>
            <person name="Lapidus A."/>
            <person name="Levasseur A."/>
            <person name="Lindquist E."/>
            <person name="Lipzen A."/>
            <person name="Logrieco A.F."/>
            <person name="MacCabe A."/>
            <person name="Maekelae M.R."/>
            <person name="Malavazi I."/>
            <person name="Melin P."/>
            <person name="Meyer V."/>
            <person name="Mielnichuk N."/>
            <person name="Miskei M."/>
            <person name="Molnar A.P."/>
            <person name="Mule G."/>
            <person name="Ngan C.Y."/>
            <person name="Orejas M."/>
            <person name="Orosz E."/>
            <person name="Ouedraogo J.P."/>
            <person name="Overkamp K.M."/>
            <person name="Park H.-S."/>
            <person name="Perrone G."/>
            <person name="Piumi F."/>
            <person name="Punt P.J."/>
            <person name="Ram A.F."/>
            <person name="Ramon A."/>
            <person name="Rauscher S."/>
            <person name="Record E."/>
            <person name="Riano-Pachon D.M."/>
            <person name="Robert V."/>
            <person name="Roehrig J."/>
            <person name="Ruller R."/>
            <person name="Salamov A."/>
            <person name="Salih N.S."/>
            <person name="Samson R.A."/>
            <person name="Sandor E."/>
            <person name="Sanguinetti M."/>
            <person name="Schuetze T."/>
            <person name="Sepcic K."/>
            <person name="Shelest E."/>
            <person name="Sherlock G."/>
            <person name="Sophianopoulou V."/>
            <person name="Squina F.M."/>
            <person name="Sun H."/>
            <person name="Susca A."/>
            <person name="Todd R.B."/>
            <person name="Tsang A."/>
            <person name="Unkles S.E."/>
            <person name="van de Wiele N."/>
            <person name="van Rossen-Uffink D."/>
            <person name="Oliveira J.V."/>
            <person name="Vesth T.C."/>
            <person name="Visser J."/>
            <person name="Yu J.-H."/>
            <person name="Zhou M."/>
            <person name="Andersen M.R."/>
            <person name="Archer D.B."/>
            <person name="Baker S.E."/>
            <person name="Benoit I."/>
            <person name="Brakhage A.A."/>
            <person name="Braus G.H."/>
            <person name="Fischer R."/>
            <person name="Frisvad J.C."/>
            <person name="Goldman G.H."/>
            <person name="Houbraken J."/>
            <person name="Oakley B."/>
            <person name="Pocsi I."/>
            <person name="Scazzocchio C."/>
            <person name="Seiboth B."/>
            <person name="vanKuyk P.A."/>
            <person name="Wortman J."/>
            <person name="Dyer P.S."/>
            <person name="Grigoriev I.V."/>
        </authorList>
    </citation>
    <scope>NUCLEOTIDE SEQUENCE [LARGE SCALE GENOMIC DNA]</scope>
    <source>
        <strain evidence="11">CBS 583.65</strain>
    </source>
</reference>
<dbReference type="PROSITE" id="PS50850">
    <property type="entry name" value="MFS"/>
    <property type="match status" value="1"/>
</dbReference>
<dbReference type="AlphaFoldDB" id="A0A1L9Q4D0"/>
<evidence type="ECO:0000256" key="4">
    <source>
        <dbReference type="ARBA" id="ARBA00022692"/>
    </source>
</evidence>
<dbReference type="FunFam" id="1.20.1250.20:FF:000171">
    <property type="entry name" value="MFS general substrate transporter"/>
    <property type="match status" value="1"/>
</dbReference>
<evidence type="ECO:0000313" key="10">
    <source>
        <dbReference type="EMBL" id="OJJ08633.1"/>
    </source>
</evidence>
<feature type="compositionally biased region" description="Basic and acidic residues" evidence="7">
    <location>
        <begin position="883"/>
        <end position="903"/>
    </location>
</feature>
<feature type="compositionally biased region" description="Pro residues" evidence="7">
    <location>
        <begin position="940"/>
        <end position="950"/>
    </location>
</feature>
<protein>
    <recommendedName>
        <fullName evidence="9">Major facilitator superfamily (MFS) profile domain-containing protein</fullName>
    </recommendedName>
</protein>
<evidence type="ECO:0000256" key="5">
    <source>
        <dbReference type="ARBA" id="ARBA00022989"/>
    </source>
</evidence>
<keyword evidence="5 8" id="KW-1133">Transmembrane helix</keyword>
<dbReference type="Proteomes" id="UP000184073">
    <property type="component" value="Unassembled WGS sequence"/>
</dbReference>
<dbReference type="Gene3D" id="1.20.1250.20">
    <property type="entry name" value="MFS general substrate transporter like domains"/>
    <property type="match status" value="1"/>
</dbReference>
<feature type="region of interest" description="Disordered" evidence="7">
    <location>
        <begin position="721"/>
        <end position="974"/>
    </location>
</feature>
<dbReference type="SUPFAM" id="SSF103473">
    <property type="entry name" value="MFS general substrate transporter"/>
    <property type="match status" value="1"/>
</dbReference>